<keyword evidence="3" id="KW-1185">Reference proteome</keyword>
<sequence length="94" mass="10676">MKKLKPKHGGKRRIDDGLLPSGICSPDGQSYAVEHMFLSCPHHLFSRTPRDSTMLIRVPMLVFARLVLPNISLFLTLTHLPSLETRTTHILFIQ</sequence>
<reference evidence="2 3" key="1">
    <citation type="submission" date="2019-06" db="EMBL/GenBank/DDBJ databases">
        <title>Sorghum-associated microbial communities from plants grown in Nebraska, USA.</title>
        <authorList>
            <person name="Schachtman D."/>
        </authorList>
    </citation>
    <scope>NUCLEOTIDE SEQUENCE [LARGE SCALE GENOMIC DNA]</scope>
    <source>
        <strain evidence="2 3">1209</strain>
    </source>
</reference>
<evidence type="ECO:0000313" key="2">
    <source>
        <dbReference type="EMBL" id="TWF39580.1"/>
    </source>
</evidence>
<keyword evidence="1" id="KW-1133">Transmembrane helix</keyword>
<keyword evidence="1" id="KW-0472">Membrane</keyword>
<accession>A0A561PNB3</accession>
<feature type="transmembrane region" description="Helical" evidence="1">
    <location>
        <begin position="54"/>
        <end position="77"/>
    </location>
</feature>
<dbReference type="AlphaFoldDB" id="A0A561PNB3"/>
<organism evidence="2 3">
    <name type="scientific">Chitinophaga polysaccharea</name>
    <dbReference type="NCBI Taxonomy" id="1293035"/>
    <lineage>
        <taxon>Bacteria</taxon>
        <taxon>Pseudomonadati</taxon>
        <taxon>Bacteroidota</taxon>
        <taxon>Chitinophagia</taxon>
        <taxon>Chitinophagales</taxon>
        <taxon>Chitinophagaceae</taxon>
        <taxon>Chitinophaga</taxon>
    </lineage>
</organism>
<proteinExistence type="predicted"/>
<dbReference type="Proteomes" id="UP000320811">
    <property type="component" value="Unassembled WGS sequence"/>
</dbReference>
<comment type="caution">
    <text evidence="2">The sequence shown here is derived from an EMBL/GenBank/DDBJ whole genome shotgun (WGS) entry which is preliminary data.</text>
</comment>
<gene>
    <name evidence="2" type="ORF">FHW36_10517</name>
</gene>
<evidence type="ECO:0000313" key="3">
    <source>
        <dbReference type="Proteomes" id="UP000320811"/>
    </source>
</evidence>
<protein>
    <submittedName>
        <fullName evidence="2">Uncharacterized protein</fullName>
    </submittedName>
</protein>
<name>A0A561PNB3_9BACT</name>
<evidence type="ECO:0000256" key="1">
    <source>
        <dbReference type="SAM" id="Phobius"/>
    </source>
</evidence>
<dbReference type="EMBL" id="VIWO01000005">
    <property type="protein sequence ID" value="TWF39580.1"/>
    <property type="molecule type" value="Genomic_DNA"/>
</dbReference>
<keyword evidence="1" id="KW-0812">Transmembrane</keyword>